<reference evidence="3" key="2">
    <citation type="submission" date="2016-04" db="UniProtKB">
        <authorList>
            <consortium name="WormBaseParasite"/>
        </authorList>
    </citation>
    <scope>IDENTIFICATION</scope>
</reference>
<dbReference type="Pfam" id="PF01738">
    <property type="entry name" value="DLH"/>
    <property type="match status" value="1"/>
</dbReference>
<feature type="domain" description="Dienelactone hydrolase" evidence="1">
    <location>
        <begin position="29"/>
        <end position="214"/>
    </location>
</feature>
<dbReference type="InterPro" id="IPR050261">
    <property type="entry name" value="FrsA_esterase"/>
</dbReference>
<evidence type="ECO:0000313" key="2">
    <source>
        <dbReference type="Proteomes" id="UP000035642"/>
    </source>
</evidence>
<evidence type="ECO:0000259" key="1">
    <source>
        <dbReference type="Pfam" id="PF01738"/>
    </source>
</evidence>
<keyword evidence="2" id="KW-1185">Reference proteome</keyword>
<accession>A0A158PCN3</accession>
<name>A0A158PCN3_ANGCA</name>
<dbReference type="WBParaSite" id="ACAC_0001281401-mRNA-1">
    <property type="protein sequence ID" value="ACAC_0001281401-mRNA-1"/>
    <property type="gene ID" value="ACAC_0001281401"/>
</dbReference>
<dbReference type="Proteomes" id="UP000035642">
    <property type="component" value="Unassembled WGS sequence"/>
</dbReference>
<protein>
    <submittedName>
        <fullName evidence="3">DLH domain-containing protein</fullName>
    </submittedName>
</protein>
<dbReference type="AlphaFoldDB" id="A0A158PCN3"/>
<dbReference type="Gene3D" id="3.40.50.1820">
    <property type="entry name" value="alpha/beta hydrolase"/>
    <property type="match status" value="1"/>
</dbReference>
<proteinExistence type="predicted"/>
<organism evidence="2 3">
    <name type="scientific">Angiostrongylus cantonensis</name>
    <name type="common">Rat lungworm</name>
    <dbReference type="NCBI Taxonomy" id="6313"/>
    <lineage>
        <taxon>Eukaryota</taxon>
        <taxon>Metazoa</taxon>
        <taxon>Ecdysozoa</taxon>
        <taxon>Nematoda</taxon>
        <taxon>Chromadorea</taxon>
        <taxon>Rhabditida</taxon>
        <taxon>Rhabditina</taxon>
        <taxon>Rhabditomorpha</taxon>
        <taxon>Strongyloidea</taxon>
        <taxon>Metastrongylidae</taxon>
        <taxon>Angiostrongylus</taxon>
    </lineage>
</organism>
<sequence>MVRRHIVKHVRRVFSASPTFVIFNEVKFHKVFQLGYVAFAADLFGKGVAGNDTINDNFPIVLKLLGERTNTLQSRILAAWDFVKGLSFVDEQKIACIGFSFGGLSCVDLARINVGLSAAVSFHGMIQSYPESNGTTSTSIQAHYGADDIYIETDIYGFVDELKALKADWQLMLYSDTVDGFTIPGVEKWGFIGYAYNEKSDRRSNAAMESFLAEKLWK</sequence>
<dbReference type="STRING" id="6313.A0A158PCN3"/>
<dbReference type="InterPro" id="IPR002925">
    <property type="entry name" value="Dienelactn_hydro"/>
</dbReference>
<dbReference type="SUPFAM" id="SSF53474">
    <property type="entry name" value="alpha/beta-Hydrolases"/>
    <property type="match status" value="1"/>
</dbReference>
<dbReference type="GO" id="GO:0016787">
    <property type="term" value="F:hydrolase activity"/>
    <property type="evidence" value="ECO:0007669"/>
    <property type="project" value="InterPro"/>
</dbReference>
<evidence type="ECO:0000313" key="3">
    <source>
        <dbReference type="WBParaSite" id="ACAC_0001281401-mRNA-1"/>
    </source>
</evidence>
<dbReference type="PANTHER" id="PTHR22946">
    <property type="entry name" value="DIENELACTONE HYDROLASE DOMAIN-CONTAINING PROTEIN-RELATED"/>
    <property type="match status" value="1"/>
</dbReference>
<dbReference type="InterPro" id="IPR029058">
    <property type="entry name" value="AB_hydrolase_fold"/>
</dbReference>
<dbReference type="PANTHER" id="PTHR22946:SF11">
    <property type="entry name" value="DIENELACTONE HYDROLASE DOMAIN-CONTAINING PROTEIN"/>
    <property type="match status" value="1"/>
</dbReference>
<reference evidence="2" key="1">
    <citation type="submission" date="2012-09" db="EMBL/GenBank/DDBJ databases">
        <authorList>
            <person name="Martin A.A."/>
        </authorList>
    </citation>
    <scope>NUCLEOTIDE SEQUENCE</scope>
</reference>